<accession>A0ACB9GJV8</accession>
<reference evidence="1 2" key="2">
    <citation type="journal article" date="2022" name="Mol. Ecol. Resour.">
        <title>The genomes of chicory, endive, great burdock and yacon provide insights into Asteraceae paleo-polyploidization history and plant inulin production.</title>
        <authorList>
            <person name="Fan W."/>
            <person name="Wang S."/>
            <person name="Wang H."/>
            <person name="Wang A."/>
            <person name="Jiang F."/>
            <person name="Liu H."/>
            <person name="Zhao H."/>
            <person name="Xu D."/>
            <person name="Zhang Y."/>
        </authorList>
    </citation>
    <scope>NUCLEOTIDE SEQUENCE [LARGE SCALE GENOMIC DNA]</scope>
    <source>
        <strain evidence="2">cv. Yunnan</strain>
        <tissue evidence="1">Leaves</tissue>
    </source>
</reference>
<dbReference type="EMBL" id="CM042031">
    <property type="protein sequence ID" value="KAI3783486.1"/>
    <property type="molecule type" value="Genomic_DNA"/>
</dbReference>
<name>A0ACB9GJV8_9ASTR</name>
<evidence type="ECO:0000313" key="2">
    <source>
        <dbReference type="Proteomes" id="UP001056120"/>
    </source>
</evidence>
<dbReference type="Proteomes" id="UP001056120">
    <property type="component" value="Linkage Group LG14"/>
</dbReference>
<sequence length="89" mass="9775">MSNARQCMGLHGRANISGIKQGTKDTVMGSWEQNGVIFKGKETGTPPVNSVYNLRPKLIDAVNTLLQRLHRISKKFNVVSDSSGYRDGV</sequence>
<comment type="caution">
    <text evidence="1">The sequence shown here is derived from an EMBL/GenBank/DDBJ whole genome shotgun (WGS) entry which is preliminary data.</text>
</comment>
<reference evidence="2" key="1">
    <citation type="journal article" date="2022" name="Mol. Ecol. Resour.">
        <title>The genomes of chicory, endive, great burdock and yacon provide insights into Asteraceae palaeo-polyploidization history and plant inulin production.</title>
        <authorList>
            <person name="Fan W."/>
            <person name="Wang S."/>
            <person name="Wang H."/>
            <person name="Wang A."/>
            <person name="Jiang F."/>
            <person name="Liu H."/>
            <person name="Zhao H."/>
            <person name="Xu D."/>
            <person name="Zhang Y."/>
        </authorList>
    </citation>
    <scope>NUCLEOTIDE SEQUENCE [LARGE SCALE GENOMIC DNA]</scope>
    <source>
        <strain evidence="2">cv. Yunnan</strain>
    </source>
</reference>
<evidence type="ECO:0000313" key="1">
    <source>
        <dbReference type="EMBL" id="KAI3783486.1"/>
    </source>
</evidence>
<keyword evidence="2" id="KW-1185">Reference proteome</keyword>
<proteinExistence type="predicted"/>
<organism evidence="1 2">
    <name type="scientific">Smallanthus sonchifolius</name>
    <dbReference type="NCBI Taxonomy" id="185202"/>
    <lineage>
        <taxon>Eukaryota</taxon>
        <taxon>Viridiplantae</taxon>
        <taxon>Streptophyta</taxon>
        <taxon>Embryophyta</taxon>
        <taxon>Tracheophyta</taxon>
        <taxon>Spermatophyta</taxon>
        <taxon>Magnoliopsida</taxon>
        <taxon>eudicotyledons</taxon>
        <taxon>Gunneridae</taxon>
        <taxon>Pentapetalae</taxon>
        <taxon>asterids</taxon>
        <taxon>campanulids</taxon>
        <taxon>Asterales</taxon>
        <taxon>Asteraceae</taxon>
        <taxon>Asteroideae</taxon>
        <taxon>Heliantheae alliance</taxon>
        <taxon>Millerieae</taxon>
        <taxon>Smallanthus</taxon>
    </lineage>
</organism>
<protein>
    <submittedName>
        <fullName evidence="1">Uncharacterized protein</fullName>
    </submittedName>
</protein>
<gene>
    <name evidence="1" type="ORF">L1987_42570</name>
</gene>